<feature type="compositionally biased region" description="Basic and acidic residues" evidence="7">
    <location>
        <begin position="89"/>
        <end position="105"/>
    </location>
</feature>
<evidence type="ECO:0000313" key="11">
    <source>
        <dbReference type="Proteomes" id="UP000184330"/>
    </source>
</evidence>
<organism evidence="10 11">
    <name type="scientific">Phialocephala subalpina</name>
    <dbReference type="NCBI Taxonomy" id="576137"/>
    <lineage>
        <taxon>Eukaryota</taxon>
        <taxon>Fungi</taxon>
        <taxon>Dikarya</taxon>
        <taxon>Ascomycota</taxon>
        <taxon>Pezizomycotina</taxon>
        <taxon>Leotiomycetes</taxon>
        <taxon>Helotiales</taxon>
        <taxon>Mollisiaceae</taxon>
        <taxon>Phialocephala</taxon>
        <taxon>Phialocephala fortinii species complex</taxon>
    </lineage>
</organism>
<feature type="transmembrane region" description="Helical" evidence="8">
    <location>
        <begin position="283"/>
        <end position="304"/>
    </location>
</feature>
<evidence type="ECO:0000313" key="10">
    <source>
        <dbReference type="EMBL" id="CZR58805.1"/>
    </source>
</evidence>
<feature type="domain" description="Peptidase S54 rhomboid" evidence="9">
    <location>
        <begin position="183"/>
        <end position="329"/>
    </location>
</feature>
<dbReference type="Proteomes" id="UP000184330">
    <property type="component" value="Unassembled WGS sequence"/>
</dbReference>
<evidence type="ECO:0000256" key="6">
    <source>
        <dbReference type="ARBA" id="ARBA00023136"/>
    </source>
</evidence>
<dbReference type="InterPro" id="IPR035952">
    <property type="entry name" value="Rhomboid-like_sf"/>
</dbReference>
<evidence type="ECO:0000256" key="8">
    <source>
        <dbReference type="SAM" id="Phobius"/>
    </source>
</evidence>
<name>A0A1L7X1B1_9HELO</name>
<reference evidence="10 11" key="1">
    <citation type="submission" date="2016-03" db="EMBL/GenBank/DDBJ databases">
        <authorList>
            <person name="Ploux O."/>
        </authorList>
    </citation>
    <scope>NUCLEOTIDE SEQUENCE [LARGE SCALE GENOMIC DNA]</scope>
    <source>
        <strain evidence="10 11">UAMH 11012</strain>
    </source>
</reference>
<evidence type="ECO:0000256" key="3">
    <source>
        <dbReference type="ARBA" id="ARBA00022692"/>
    </source>
</evidence>
<dbReference type="SUPFAM" id="SSF144091">
    <property type="entry name" value="Rhomboid-like"/>
    <property type="match status" value="1"/>
</dbReference>
<feature type="transmembrane region" description="Helical" evidence="8">
    <location>
        <begin position="215"/>
        <end position="243"/>
    </location>
</feature>
<evidence type="ECO:0000256" key="1">
    <source>
        <dbReference type="ARBA" id="ARBA00004141"/>
    </source>
</evidence>
<dbReference type="InterPro" id="IPR022764">
    <property type="entry name" value="Peptidase_S54_rhomboid_dom"/>
</dbReference>
<evidence type="ECO:0000256" key="7">
    <source>
        <dbReference type="SAM" id="MobiDB-lite"/>
    </source>
</evidence>
<gene>
    <name evidence="10" type="ORF">PAC_08697</name>
</gene>
<feature type="transmembrane region" description="Helical" evidence="8">
    <location>
        <begin position="310"/>
        <end position="328"/>
    </location>
</feature>
<dbReference type="STRING" id="576137.A0A1L7X1B1"/>
<evidence type="ECO:0000256" key="2">
    <source>
        <dbReference type="ARBA" id="ARBA00009045"/>
    </source>
</evidence>
<dbReference type="PANTHER" id="PTHR43731">
    <property type="entry name" value="RHOMBOID PROTEASE"/>
    <property type="match status" value="1"/>
</dbReference>
<keyword evidence="3 8" id="KW-0812">Transmembrane</keyword>
<keyword evidence="6 8" id="KW-0472">Membrane</keyword>
<accession>A0A1L7X1B1</accession>
<dbReference type="Pfam" id="PF01694">
    <property type="entry name" value="Rhomboid"/>
    <property type="match status" value="1"/>
</dbReference>
<comment type="subcellular location">
    <subcellularLocation>
        <location evidence="1">Membrane</location>
        <topology evidence="1">Multi-pass membrane protein</topology>
    </subcellularLocation>
</comment>
<dbReference type="Gene3D" id="1.20.1540.10">
    <property type="entry name" value="Rhomboid-like"/>
    <property type="match status" value="1"/>
</dbReference>
<dbReference type="EMBL" id="FJOG01000012">
    <property type="protein sequence ID" value="CZR58805.1"/>
    <property type="molecule type" value="Genomic_DNA"/>
</dbReference>
<dbReference type="OrthoDB" id="418595at2759"/>
<comment type="similarity">
    <text evidence="2">Belongs to the peptidase S54 family.</text>
</comment>
<evidence type="ECO:0000259" key="9">
    <source>
        <dbReference type="Pfam" id="PF01694"/>
    </source>
</evidence>
<keyword evidence="5 8" id="KW-1133">Transmembrane helix</keyword>
<protein>
    <recommendedName>
        <fullName evidence="9">Peptidase S54 rhomboid domain-containing protein</fullName>
    </recommendedName>
</protein>
<feature type="region of interest" description="Disordered" evidence="7">
    <location>
        <begin position="89"/>
        <end position="110"/>
    </location>
</feature>
<dbReference type="GO" id="GO:0016020">
    <property type="term" value="C:membrane"/>
    <property type="evidence" value="ECO:0007669"/>
    <property type="project" value="UniProtKB-SubCell"/>
</dbReference>
<sequence>MPLFTRIVLPTARLNFTRPTSQRLCRPFTSTVLRLRKPPQDPQTFVRSRVESNGKVKSEVYVNGKRVSSQTQPQKQTPGRDVHKWDYEYKEKSQSQQQEPDRDEYKEEYEYEQEYEGNHRKIPWGARAGGTVTWGIIGTCGALFIYHGTLQTEAVRTKSTQAIQKLEDFRRNFVLSWEGIQNGRYYTLLTSTLMHNGIGHIAFNMLGLYSFAPSIIALFGLAPFTTLFVGSAITGGVVQYWLWNRNKEYRGAAVGASGALFGIITALTCVMPKHSIMLMFIPMPMWVAAGISVAASVAGLQGYWGQGIGHADHLGGMAFGVVFWALVLRRRPLGFMPYYP</sequence>
<evidence type="ECO:0000256" key="4">
    <source>
        <dbReference type="ARBA" id="ARBA00022801"/>
    </source>
</evidence>
<proteinExistence type="inferred from homology"/>
<keyword evidence="4" id="KW-0378">Hydrolase</keyword>
<feature type="transmembrane region" description="Helical" evidence="8">
    <location>
        <begin position="249"/>
        <end position="271"/>
    </location>
</feature>
<dbReference type="AlphaFoldDB" id="A0A1L7X1B1"/>
<dbReference type="InterPro" id="IPR050925">
    <property type="entry name" value="Rhomboid_protease_S54"/>
</dbReference>
<evidence type="ECO:0000256" key="5">
    <source>
        <dbReference type="ARBA" id="ARBA00022989"/>
    </source>
</evidence>
<keyword evidence="11" id="KW-1185">Reference proteome</keyword>
<dbReference type="GO" id="GO:0004252">
    <property type="term" value="F:serine-type endopeptidase activity"/>
    <property type="evidence" value="ECO:0007669"/>
    <property type="project" value="InterPro"/>
</dbReference>
<dbReference type="PANTHER" id="PTHR43731:SF14">
    <property type="entry name" value="PRESENILIN-ASSOCIATED RHOMBOID-LIKE PROTEIN, MITOCHONDRIAL"/>
    <property type="match status" value="1"/>
</dbReference>